<keyword evidence="2" id="KW-1185">Reference proteome</keyword>
<organism evidence="1 2">
    <name type="scientific">Blastococcus goldschmidtiae</name>
    <dbReference type="NCBI Taxonomy" id="3075546"/>
    <lineage>
        <taxon>Bacteria</taxon>
        <taxon>Bacillati</taxon>
        <taxon>Actinomycetota</taxon>
        <taxon>Actinomycetes</taxon>
        <taxon>Geodermatophilales</taxon>
        <taxon>Geodermatophilaceae</taxon>
        <taxon>Blastococcus</taxon>
    </lineage>
</organism>
<dbReference type="InterPro" id="IPR019587">
    <property type="entry name" value="Polyketide_cyclase/dehydratase"/>
</dbReference>
<dbReference type="SUPFAM" id="SSF55961">
    <property type="entry name" value="Bet v1-like"/>
    <property type="match status" value="1"/>
</dbReference>
<evidence type="ECO:0000313" key="2">
    <source>
        <dbReference type="Proteomes" id="UP001183222"/>
    </source>
</evidence>
<comment type="caution">
    <text evidence="1">The sequence shown here is derived from an EMBL/GenBank/DDBJ whole genome shotgun (WGS) entry which is preliminary data.</text>
</comment>
<sequence>MPELVERIDVEASPERVWEVLTDWVGQGEWMVATDVETVGGPAQGVGGRLAARTGLPLPGGRHLGLLDTMVITKWDPPRLVEVQHTGRVIRGPGIFEIEPRGEHATFVWTERFYLPWGWSGVVLTPGWYAVRPFVRWGVRRSLRRFAAVAARSEGAAPR</sequence>
<dbReference type="Gene3D" id="3.30.530.20">
    <property type="match status" value="1"/>
</dbReference>
<dbReference type="Pfam" id="PF10604">
    <property type="entry name" value="Polyketide_cyc2"/>
    <property type="match status" value="1"/>
</dbReference>
<dbReference type="InterPro" id="IPR023393">
    <property type="entry name" value="START-like_dom_sf"/>
</dbReference>
<reference evidence="2" key="1">
    <citation type="submission" date="2023-07" db="EMBL/GenBank/DDBJ databases">
        <title>30 novel species of actinomycetes from the DSMZ collection.</title>
        <authorList>
            <person name="Nouioui I."/>
        </authorList>
    </citation>
    <scope>NUCLEOTIDE SEQUENCE [LARGE SCALE GENOMIC DNA]</scope>
    <source>
        <strain evidence="2">DSM 46792</strain>
    </source>
</reference>
<dbReference type="RefSeq" id="WP_311345598.1">
    <property type="nucleotide sequence ID" value="NZ_JAVREI010000008.1"/>
</dbReference>
<dbReference type="Proteomes" id="UP001183222">
    <property type="component" value="Unassembled WGS sequence"/>
</dbReference>
<accession>A0ABU2K9B9</accession>
<dbReference type="EMBL" id="JAVREI010000008">
    <property type="protein sequence ID" value="MDT0276782.1"/>
    <property type="molecule type" value="Genomic_DNA"/>
</dbReference>
<name>A0ABU2K9B9_9ACTN</name>
<dbReference type="CDD" id="cd07812">
    <property type="entry name" value="SRPBCC"/>
    <property type="match status" value="1"/>
</dbReference>
<protein>
    <submittedName>
        <fullName evidence="1">SRPBCC family protein</fullName>
    </submittedName>
</protein>
<evidence type="ECO:0000313" key="1">
    <source>
        <dbReference type="EMBL" id="MDT0276782.1"/>
    </source>
</evidence>
<proteinExistence type="predicted"/>
<gene>
    <name evidence="1" type="ORF">RM425_12795</name>
</gene>